<dbReference type="EMBL" id="JALJRB010000002">
    <property type="protein sequence ID" value="MCJ8499451.1"/>
    <property type="molecule type" value="Genomic_DNA"/>
</dbReference>
<dbReference type="AlphaFoldDB" id="A0AA41R2A0"/>
<dbReference type="GO" id="GO:0005886">
    <property type="term" value="C:plasma membrane"/>
    <property type="evidence" value="ECO:0007669"/>
    <property type="project" value="TreeGrafter"/>
</dbReference>
<comment type="caution">
    <text evidence="6">The sequence shown here is derived from an EMBL/GenBank/DDBJ whole genome shotgun (WGS) entry which is preliminary data.</text>
</comment>
<feature type="transmembrane region" description="Helical" evidence="4">
    <location>
        <begin position="84"/>
        <end position="103"/>
    </location>
</feature>
<feature type="domain" description="4Fe-4S ferredoxin-type" evidence="5">
    <location>
        <begin position="380"/>
        <end position="409"/>
    </location>
</feature>
<sequence length="593" mass="66455">MFFTVALYTSLAIFAIGMLYKITTWFTRKVGFRGRQFTAWQRFSAFLRGLVGVLFSAKLFALIRALILDVLLHARIFKEDRLRWSMHMLIFSGFMMLFFMHAMEKHITMNLFPHYYSTLNPFLFLRNLFGLMVIVGVGIAIYRRFIIKVPRLMSGFMDKTTIVIVGVIILSGFLLEGAKMSSHTEFTYMVEDYAAIWDDEELEALESYWVQKFGTVSPTLKRPFAPEVLEMGYESHLANCADCHSPNKTAFVSYATAKAIAPVALFLDRVNAVGILWYVHILACFIGLAYLPFSKMLHMFSSTLTLLANAVMDPEHSLPANIATRQVLELDACTRCGTCNLRCSVSVAFEAKGNRLVLPAQKLAFLREYVRGGGLSREDLRAVHEGFYLCTNCDRCTVVCPAGINLRELWLSVREPLLATEGPTFHTLSPFSLFRGLNRHRLPAEGYERPVNEALETMAAKFPLVRDTAAEIAVSPIDTAFKAGTGNAADRTDTFVNCFACENCTTVCPVVQAFDDPQAAVGLLPHQIMRSLGLGLKDLALGAPMLWNCLTCYQCQEHCPQGVKVTDVLYELKNQAVREASCVNNNDGLRVNE</sequence>
<dbReference type="Pfam" id="PF13183">
    <property type="entry name" value="Fer4_8"/>
    <property type="match status" value="2"/>
</dbReference>
<feature type="transmembrane region" description="Helical" evidence="4">
    <location>
        <begin position="46"/>
        <end position="72"/>
    </location>
</feature>
<evidence type="ECO:0000256" key="2">
    <source>
        <dbReference type="ARBA" id="ARBA00023004"/>
    </source>
</evidence>
<dbReference type="PROSITE" id="PS00198">
    <property type="entry name" value="4FE4S_FER_1"/>
    <property type="match status" value="2"/>
</dbReference>
<evidence type="ECO:0000256" key="3">
    <source>
        <dbReference type="ARBA" id="ARBA00023014"/>
    </source>
</evidence>
<dbReference type="PANTHER" id="PTHR43255">
    <property type="entry name" value="IRON-SULFUR-BINDING OXIDOREDUCTASE FADF-RELATED-RELATED"/>
    <property type="match status" value="1"/>
</dbReference>
<accession>A0AA41R2A0</accession>
<keyword evidence="4" id="KW-0472">Membrane</keyword>
<dbReference type="Proteomes" id="UP001165427">
    <property type="component" value="Unassembled WGS sequence"/>
</dbReference>
<protein>
    <submittedName>
        <fullName evidence="6">4Fe-4S dicluster domain-containing protein</fullName>
    </submittedName>
</protein>
<evidence type="ECO:0000259" key="5">
    <source>
        <dbReference type="PROSITE" id="PS51379"/>
    </source>
</evidence>
<feature type="transmembrane region" description="Helical" evidence="4">
    <location>
        <begin position="123"/>
        <end position="142"/>
    </location>
</feature>
<dbReference type="SUPFAM" id="SSF103501">
    <property type="entry name" value="Respiratory nitrate reductase 1 gamma chain"/>
    <property type="match status" value="2"/>
</dbReference>
<evidence type="ECO:0000256" key="4">
    <source>
        <dbReference type="SAM" id="Phobius"/>
    </source>
</evidence>
<evidence type="ECO:0000256" key="1">
    <source>
        <dbReference type="ARBA" id="ARBA00022723"/>
    </source>
</evidence>
<dbReference type="PROSITE" id="PS51379">
    <property type="entry name" value="4FE4S_FER_2"/>
    <property type="match status" value="3"/>
</dbReference>
<dbReference type="InterPro" id="IPR017896">
    <property type="entry name" value="4Fe4S_Fe-S-bd"/>
</dbReference>
<feature type="domain" description="4Fe-4S ferredoxin-type" evidence="5">
    <location>
        <begin position="488"/>
        <end position="519"/>
    </location>
</feature>
<reference evidence="6" key="1">
    <citation type="submission" date="2022-04" db="EMBL/GenBank/DDBJ databases">
        <title>Desulfatitalea alkaliphila sp. nov., a novel anaerobic sulfate-reducing bacterium isolated from terrestrial mud volcano, Taman Peninsula, Russia.</title>
        <authorList>
            <person name="Khomyakova M.A."/>
            <person name="Merkel A.Y."/>
            <person name="Slobodkin A.I."/>
        </authorList>
    </citation>
    <scope>NUCLEOTIDE SEQUENCE</scope>
    <source>
        <strain evidence="6">M08but</strain>
    </source>
</reference>
<keyword evidence="7" id="KW-1185">Reference proteome</keyword>
<keyword evidence="2" id="KW-0408">Iron</keyword>
<keyword evidence="3" id="KW-0411">Iron-sulfur</keyword>
<organism evidence="6 7">
    <name type="scientific">Desulfatitalea alkaliphila</name>
    <dbReference type="NCBI Taxonomy" id="2929485"/>
    <lineage>
        <taxon>Bacteria</taxon>
        <taxon>Pseudomonadati</taxon>
        <taxon>Thermodesulfobacteriota</taxon>
        <taxon>Desulfobacteria</taxon>
        <taxon>Desulfobacterales</taxon>
        <taxon>Desulfosarcinaceae</taxon>
        <taxon>Desulfatitalea</taxon>
    </lineage>
</organism>
<dbReference type="InterPro" id="IPR036197">
    <property type="entry name" value="NarG-like_sf"/>
</dbReference>
<feature type="transmembrane region" description="Helical" evidence="4">
    <location>
        <begin position="162"/>
        <end position="180"/>
    </location>
</feature>
<dbReference type="GO" id="GO:0046872">
    <property type="term" value="F:metal ion binding"/>
    <property type="evidence" value="ECO:0007669"/>
    <property type="project" value="UniProtKB-KW"/>
</dbReference>
<feature type="transmembrane region" description="Helical" evidence="4">
    <location>
        <begin position="7"/>
        <end position="26"/>
    </location>
</feature>
<keyword evidence="4" id="KW-1133">Transmembrane helix</keyword>
<evidence type="ECO:0000313" key="6">
    <source>
        <dbReference type="EMBL" id="MCJ8499451.1"/>
    </source>
</evidence>
<evidence type="ECO:0000313" key="7">
    <source>
        <dbReference type="Proteomes" id="UP001165427"/>
    </source>
</evidence>
<feature type="domain" description="4Fe-4S ferredoxin-type" evidence="5">
    <location>
        <begin position="324"/>
        <end position="354"/>
    </location>
</feature>
<gene>
    <name evidence="6" type="ORF">MRX98_02605</name>
</gene>
<dbReference type="SUPFAM" id="SSF46548">
    <property type="entry name" value="alpha-helical ferredoxin"/>
    <property type="match status" value="2"/>
</dbReference>
<dbReference type="Gene3D" id="1.10.1060.10">
    <property type="entry name" value="Alpha-helical ferredoxin"/>
    <property type="match status" value="2"/>
</dbReference>
<dbReference type="GO" id="GO:0051536">
    <property type="term" value="F:iron-sulfur cluster binding"/>
    <property type="evidence" value="ECO:0007669"/>
    <property type="project" value="UniProtKB-KW"/>
</dbReference>
<feature type="transmembrane region" description="Helical" evidence="4">
    <location>
        <begin position="275"/>
        <end position="293"/>
    </location>
</feature>
<proteinExistence type="predicted"/>
<keyword evidence="4" id="KW-0812">Transmembrane</keyword>
<dbReference type="InterPro" id="IPR051460">
    <property type="entry name" value="HdrC_iron-sulfur_subunit"/>
</dbReference>
<dbReference type="RefSeq" id="WP_246902778.1">
    <property type="nucleotide sequence ID" value="NZ_JALJRB010000002.1"/>
</dbReference>
<name>A0AA41R2A0_9BACT</name>
<dbReference type="InterPro" id="IPR009051">
    <property type="entry name" value="Helical_ferredxn"/>
</dbReference>
<dbReference type="InterPro" id="IPR017900">
    <property type="entry name" value="4Fe4S_Fe_S_CS"/>
</dbReference>
<dbReference type="PANTHER" id="PTHR43255:SF2">
    <property type="entry name" value="HETERODISULFIDE REDUCTASE RELATED PROTEIN"/>
    <property type="match status" value="1"/>
</dbReference>
<keyword evidence="1" id="KW-0479">Metal-binding</keyword>
<dbReference type="Gene3D" id="1.20.950.20">
    <property type="entry name" value="Transmembrane di-heme cytochromes, Chain C"/>
    <property type="match status" value="2"/>
</dbReference>